<gene>
    <name evidence="1" type="ORF">E7746_11085</name>
</gene>
<evidence type="ECO:0000313" key="2">
    <source>
        <dbReference type="Proteomes" id="UP000297031"/>
    </source>
</evidence>
<sequence length="143" mass="15563">MIINRLKSLVEHLKPSTGIVTACRFTVNSVSVDTGSPMPPDDYYALIEIHRTASGALFLMSPDDNGNLSPLGRLVEINRSRSDDEISITARCVAGGTSAALLIKLSTSSDKAKIIMSIIGNECLILNCRYSQLDRRAMGIERH</sequence>
<dbReference type="EMBL" id="CP039393">
    <property type="protein sequence ID" value="QCD36385.1"/>
    <property type="molecule type" value="Genomic_DNA"/>
</dbReference>
<protein>
    <submittedName>
        <fullName evidence="1">Uncharacterized protein</fullName>
    </submittedName>
</protein>
<reference evidence="1 2" key="1">
    <citation type="submission" date="2019-02" db="EMBL/GenBank/DDBJ databases">
        <title>Isolation and identification of novel species under the genus Muribaculum.</title>
        <authorList>
            <person name="Miyake S."/>
            <person name="Ding Y."/>
            <person name="Low A."/>
            <person name="Soh M."/>
            <person name="Seedorf H."/>
        </authorList>
    </citation>
    <scope>NUCLEOTIDE SEQUENCE [LARGE SCALE GENOMIC DNA]</scope>
    <source>
        <strain evidence="1 2">TLL-A4</strain>
    </source>
</reference>
<organism evidence="1 2">
    <name type="scientific">Muribaculum gordoncarteri</name>
    <dbReference type="NCBI Taxonomy" id="2530390"/>
    <lineage>
        <taxon>Bacteria</taxon>
        <taxon>Pseudomonadati</taxon>
        <taxon>Bacteroidota</taxon>
        <taxon>Bacteroidia</taxon>
        <taxon>Bacteroidales</taxon>
        <taxon>Muribaculaceae</taxon>
        <taxon>Muribaculum</taxon>
    </lineage>
</organism>
<dbReference type="KEGG" id="mgod:E7746_11085"/>
<dbReference type="RefSeq" id="WP_136410828.1">
    <property type="nucleotide sequence ID" value="NZ_CP039393.1"/>
</dbReference>
<name>A0A4P7VPG4_9BACT</name>
<accession>A0A4P7VPG4</accession>
<dbReference type="AlphaFoldDB" id="A0A4P7VPG4"/>
<dbReference type="Proteomes" id="UP000297031">
    <property type="component" value="Chromosome"/>
</dbReference>
<proteinExistence type="predicted"/>
<evidence type="ECO:0000313" key="1">
    <source>
        <dbReference type="EMBL" id="QCD36385.1"/>
    </source>
</evidence>
<keyword evidence="2" id="KW-1185">Reference proteome</keyword>